<dbReference type="SUPFAM" id="SSF52058">
    <property type="entry name" value="L domain-like"/>
    <property type="match status" value="1"/>
</dbReference>
<dbReference type="SUPFAM" id="SSF52047">
    <property type="entry name" value="RNI-like"/>
    <property type="match status" value="1"/>
</dbReference>
<feature type="binding site" evidence="18">
    <location>
        <position position="827"/>
    </location>
    <ligand>
        <name>ATP</name>
        <dbReference type="ChEBI" id="CHEBI:30616"/>
    </ligand>
</feature>
<dbReference type="InterPro" id="IPR001245">
    <property type="entry name" value="Ser-Thr/Tyr_kinase_cat_dom"/>
</dbReference>
<dbReference type="GO" id="GO:0006952">
    <property type="term" value="P:defense response"/>
    <property type="evidence" value="ECO:0007669"/>
    <property type="project" value="UniProtKB-ARBA"/>
</dbReference>
<dbReference type="Pfam" id="PF00560">
    <property type="entry name" value="LRR_1"/>
    <property type="match status" value="4"/>
</dbReference>
<keyword evidence="12 20" id="KW-1133">Transmembrane helix</keyword>
<sequence length="1163" mass="121325">MRLPLPLPSPSPMRRLLLPPLPLLPLLHLLLFLAATGSSSSEVAFLTSWLNTTAARPPDWSPSSPSPCNWSHISCAGGAGAVTSVSFQSVHLAVPIPSGLCAALPSLVSFVASDANLTGAVPDDLWRCRRLAVLDLSGNSLTGPIPASLGNATALETLALNSNQLSGPIPSSLPPSLKNLHLFDNRLSGDLRPSLGELRLLESLRAGGNHDLSGGIPDSFSQLTNLAVLGLADTKISGPLPASLGQLRSLETLSIYTTELSGAIPPELGNCSNLTSIYLYENSLSGALPASLGALPRLQKLLLWQNALTGPIPDTFGNLTSLVSLDLSINAISGTIPATLGQLPALQDLMLSDNNITGGIPASLANATSLAQLQVDTNQISGLVPPELGRLAALQVLFAWQNDLSGAIPSALASLASLQALDLSHNHLTGAIPPGLFLLRNLTKLLLLSNDLSGAIPPEIGKASSLVRLRLGGNRIAGPIPAAVSGMRSITFLDLGSNRLAGEIPPELGSCSQLQMLDLSNNSLSGELPEALAAVHGLQELDASHNRLTGGVPGAFGDLESLSRLSLAGNSLSGPIPAALGRCKSLELLDLSDNGLTGEIPGELCGIEGLDIALNLSRNGLTGVIPARISALSKLSVLDLSYNALGGGLAPLAGLDNLVTLNVSSNNFSGYLPDTKLFRQLSASCLAGNAGLCTKGGDVCFVSVGADGRPVTGTAEEAQRVRRLKLAIALLVTATVAMVLGMIGILRARRMGFGGKSCSGGGASDSESGGSNGELAWPWQFTPFQKLSFSVDQVVRSLVDGNVIGKGCSGVVYRVSLDTGEVIAVKKLWPSTVAAACKDDGGGRVRDSFSAEVRTLGSIRHKNIVRFLGCCWNKSTRLLMYDYMANGSLGAVLHERRGGGGAAQLEWDVRYRIVLGAAQGLAYLHHDCVPPIVHRDIKANNILIGLDFEAYIADFGLAKLVEDGDFGRSSNTVAGSYGYIAPEYGYMMKITEKSDVYSYGVVVLEVLTGKQPIDPTIPDGLHVVDWVRRCRDRGAVLDPALRGRSAAEVEEMMQVMGVALLCVSAAPDDRPTMKDVAAMLREIRMEREDVANVDILLKGASSPPPSHHGHHAPAAAATAAKLASSSTSSTPPSYRQGPSNSNSCSSSSFSAIYSSNKAKSPFG</sequence>
<evidence type="ECO:0000256" key="10">
    <source>
        <dbReference type="ARBA" id="ARBA00022777"/>
    </source>
</evidence>
<dbReference type="GO" id="GO:0004674">
    <property type="term" value="F:protein serine/threonine kinase activity"/>
    <property type="evidence" value="ECO:0007669"/>
    <property type="project" value="UniProtKB-KW"/>
</dbReference>
<dbReference type="InterPro" id="IPR003591">
    <property type="entry name" value="Leu-rich_rpt_typical-subtyp"/>
</dbReference>
<dbReference type="SMART" id="SM00220">
    <property type="entry name" value="S_TKc"/>
    <property type="match status" value="1"/>
</dbReference>
<feature type="domain" description="Protein kinase" evidence="22">
    <location>
        <begin position="798"/>
        <end position="1085"/>
    </location>
</feature>
<evidence type="ECO:0000256" key="1">
    <source>
        <dbReference type="ARBA" id="ARBA00004162"/>
    </source>
</evidence>
<keyword evidence="5" id="KW-0808">Transferase</keyword>
<keyword evidence="6 20" id="KW-0812">Transmembrane</keyword>
<feature type="signal peptide" evidence="21">
    <location>
        <begin position="1"/>
        <end position="40"/>
    </location>
</feature>
<keyword evidence="15" id="KW-0325">Glycoprotein</keyword>
<dbReference type="Gene3D" id="1.10.510.10">
    <property type="entry name" value="Transferase(Phosphotransferase) domain 1"/>
    <property type="match status" value="1"/>
</dbReference>
<dbReference type="SMART" id="SM00369">
    <property type="entry name" value="LRR_TYP"/>
    <property type="match status" value="8"/>
</dbReference>
<dbReference type="EMBL" id="OZ075140">
    <property type="protein sequence ID" value="CAL5028844.1"/>
    <property type="molecule type" value="Genomic_DNA"/>
</dbReference>
<dbReference type="FunFam" id="3.30.200.20:FF:000517">
    <property type="entry name" value="probable LRR receptor-like serine/threonine-protein kinase At1g34110"/>
    <property type="match status" value="1"/>
</dbReference>
<keyword evidence="11 18" id="KW-0067">ATP-binding</keyword>
<evidence type="ECO:0000256" key="9">
    <source>
        <dbReference type="ARBA" id="ARBA00022741"/>
    </source>
</evidence>
<dbReference type="GO" id="GO:0009791">
    <property type="term" value="P:post-embryonic development"/>
    <property type="evidence" value="ECO:0007669"/>
    <property type="project" value="UniProtKB-ARBA"/>
</dbReference>
<evidence type="ECO:0000313" key="24">
    <source>
        <dbReference type="Proteomes" id="UP001497457"/>
    </source>
</evidence>
<dbReference type="InterPro" id="IPR017441">
    <property type="entry name" value="Protein_kinase_ATP_BS"/>
</dbReference>
<evidence type="ECO:0000256" key="15">
    <source>
        <dbReference type="ARBA" id="ARBA00023180"/>
    </source>
</evidence>
<name>A0ABC9D0A7_9POAL</name>
<comment type="catalytic activity">
    <reaction evidence="17">
        <text>L-seryl-[protein] + ATP = O-phospho-L-seryl-[protein] + ADP + H(+)</text>
        <dbReference type="Rhea" id="RHEA:17989"/>
        <dbReference type="Rhea" id="RHEA-COMP:9863"/>
        <dbReference type="Rhea" id="RHEA-COMP:11604"/>
        <dbReference type="ChEBI" id="CHEBI:15378"/>
        <dbReference type="ChEBI" id="CHEBI:29999"/>
        <dbReference type="ChEBI" id="CHEBI:30616"/>
        <dbReference type="ChEBI" id="CHEBI:83421"/>
        <dbReference type="ChEBI" id="CHEBI:456216"/>
        <dbReference type="EC" id="2.7.11.1"/>
    </reaction>
</comment>
<comment type="catalytic activity">
    <reaction evidence="16">
        <text>L-threonyl-[protein] + ATP = O-phospho-L-threonyl-[protein] + ADP + H(+)</text>
        <dbReference type="Rhea" id="RHEA:46608"/>
        <dbReference type="Rhea" id="RHEA-COMP:11060"/>
        <dbReference type="Rhea" id="RHEA-COMP:11605"/>
        <dbReference type="ChEBI" id="CHEBI:15378"/>
        <dbReference type="ChEBI" id="CHEBI:30013"/>
        <dbReference type="ChEBI" id="CHEBI:30616"/>
        <dbReference type="ChEBI" id="CHEBI:61977"/>
        <dbReference type="ChEBI" id="CHEBI:456216"/>
        <dbReference type="EC" id="2.7.11.1"/>
    </reaction>
</comment>
<dbReference type="Proteomes" id="UP001497457">
    <property type="component" value="Chromosome 30rd"/>
</dbReference>
<evidence type="ECO:0000256" key="18">
    <source>
        <dbReference type="PROSITE-ProRule" id="PRU10141"/>
    </source>
</evidence>
<dbReference type="EC" id="2.7.11.1" evidence="2"/>
<reference evidence="23 24" key="2">
    <citation type="submission" date="2024-10" db="EMBL/GenBank/DDBJ databases">
        <authorList>
            <person name="Ryan C."/>
        </authorList>
    </citation>
    <scope>NUCLEOTIDE SEQUENCE [LARGE SCALE GENOMIC DNA]</scope>
</reference>
<evidence type="ECO:0000256" key="7">
    <source>
        <dbReference type="ARBA" id="ARBA00022729"/>
    </source>
</evidence>
<dbReference type="AlphaFoldDB" id="A0ABC9D0A7"/>
<evidence type="ECO:0000256" key="17">
    <source>
        <dbReference type="ARBA" id="ARBA00048679"/>
    </source>
</evidence>
<dbReference type="PANTHER" id="PTHR48005">
    <property type="entry name" value="LEUCINE RICH REPEAT KINASE 2"/>
    <property type="match status" value="1"/>
</dbReference>
<dbReference type="PROSITE" id="PS00107">
    <property type="entry name" value="PROTEIN_KINASE_ATP"/>
    <property type="match status" value="1"/>
</dbReference>
<keyword evidence="13 20" id="KW-0472">Membrane</keyword>
<dbReference type="FunFam" id="3.80.10.10:FF:000453">
    <property type="entry name" value="Leucine-rich receptor-like protein kinase family protein"/>
    <property type="match status" value="1"/>
</dbReference>
<evidence type="ECO:0000256" key="20">
    <source>
        <dbReference type="SAM" id="Phobius"/>
    </source>
</evidence>
<gene>
    <name evidence="23" type="ORF">URODEC1_LOCUS80067</name>
</gene>
<dbReference type="InterPro" id="IPR008271">
    <property type="entry name" value="Ser/Thr_kinase_AS"/>
</dbReference>
<proteinExistence type="predicted"/>
<dbReference type="PROSITE" id="PS50011">
    <property type="entry name" value="PROTEIN_KINASE_DOM"/>
    <property type="match status" value="1"/>
</dbReference>
<keyword evidence="14" id="KW-0675">Receptor</keyword>
<dbReference type="FunFam" id="3.80.10.10:FF:000383">
    <property type="entry name" value="Leucine-rich repeat receptor protein kinase EMS1"/>
    <property type="match status" value="2"/>
</dbReference>
<keyword evidence="10" id="KW-0418">Kinase</keyword>
<dbReference type="Pfam" id="PF07714">
    <property type="entry name" value="PK_Tyr_Ser-Thr"/>
    <property type="match status" value="1"/>
</dbReference>
<organism evidence="23 24">
    <name type="scientific">Urochloa decumbens</name>
    <dbReference type="NCBI Taxonomy" id="240449"/>
    <lineage>
        <taxon>Eukaryota</taxon>
        <taxon>Viridiplantae</taxon>
        <taxon>Streptophyta</taxon>
        <taxon>Embryophyta</taxon>
        <taxon>Tracheophyta</taxon>
        <taxon>Spermatophyta</taxon>
        <taxon>Magnoliopsida</taxon>
        <taxon>Liliopsida</taxon>
        <taxon>Poales</taxon>
        <taxon>Poaceae</taxon>
        <taxon>PACMAD clade</taxon>
        <taxon>Panicoideae</taxon>
        <taxon>Panicodae</taxon>
        <taxon>Paniceae</taxon>
        <taxon>Melinidinae</taxon>
        <taxon>Urochloa</taxon>
    </lineage>
</organism>
<dbReference type="GO" id="GO:0005524">
    <property type="term" value="F:ATP binding"/>
    <property type="evidence" value="ECO:0007669"/>
    <property type="project" value="UniProtKB-UniRule"/>
</dbReference>
<protein>
    <recommendedName>
        <fullName evidence="2">non-specific serine/threonine protein kinase</fullName>
        <ecNumber evidence="2">2.7.11.1</ecNumber>
    </recommendedName>
</protein>
<dbReference type="InterPro" id="IPR032675">
    <property type="entry name" value="LRR_dom_sf"/>
</dbReference>
<evidence type="ECO:0000256" key="5">
    <source>
        <dbReference type="ARBA" id="ARBA00022679"/>
    </source>
</evidence>
<dbReference type="PROSITE" id="PS00108">
    <property type="entry name" value="PROTEIN_KINASE_ST"/>
    <property type="match status" value="1"/>
</dbReference>
<comment type="subcellular location">
    <subcellularLocation>
        <location evidence="1">Cell membrane</location>
        <topology evidence="1">Single-pass membrane protein</topology>
    </subcellularLocation>
</comment>
<evidence type="ECO:0000256" key="16">
    <source>
        <dbReference type="ARBA" id="ARBA00047899"/>
    </source>
</evidence>
<evidence type="ECO:0000259" key="22">
    <source>
        <dbReference type="PROSITE" id="PS50011"/>
    </source>
</evidence>
<evidence type="ECO:0000256" key="14">
    <source>
        <dbReference type="ARBA" id="ARBA00023170"/>
    </source>
</evidence>
<keyword evidence="24" id="KW-1185">Reference proteome</keyword>
<evidence type="ECO:0000256" key="8">
    <source>
        <dbReference type="ARBA" id="ARBA00022737"/>
    </source>
</evidence>
<keyword evidence="4" id="KW-0433">Leucine-rich repeat</keyword>
<dbReference type="InterPro" id="IPR001611">
    <property type="entry name" value="Leu-rich_rpt"/>
</dbReference>
<dbReference type="Pfam" id="PF13855">
    <property type="entry name" value="LRR_8"/>
    <property type="match status" value="2"/>
</dbReference>
<evidence type="ECO:0000256" key="21">
    <source>
        <dbReference type="SAM" id="SignalP"/>
    </source>
</evidence>
<feature type="compositionally biased region" description="Low complexity" evidence="19">
    <location>
        <begin position="1112"/>
        <end position="1149"/>
    </location>
</feature>
<keyword evidence="7 21" id="KW-0732">Signal</keyword>
<dbReference type="PROSITE" id="PS51450">
    <property type="entry name" value="LRR"/>
    <property type="match status" value="1"/>
</dbReference>
<dbReference type="InterPro" id="IPR051420">
    <property type="entry name" value="Ser_Thr_Kinases_DiverseReg"/>
</dbReference>
<evidence type="ECO:0000256" key="12">
    <source>
        <dbReference type="ARBA" id="ARBA00022989"/>
    </source>
</evidence>
<dbReference type="Gene3D" id="3.80.10.10">
    <property type="entry name" value="Ribonuclease Inhibitor"/>
    <property type="match status" value="3"/>
</dbReference>
<dbReference type="Gene3D" id="3.30.200.20">
    <property type="entry name" value="Phosphorylase Kinase, domain 1"/>
    <property type="match status" value="1"/>
</dbReference>
<keyword evidence="8" id="KW-0677">Repeat</keyword>
<feature type="chain" id="PRO_5044760310" description="non-specific serine/threonine protein kinase" evidence="21">
    <location>
        <begin position="41"/>
        <end position="1163"/>
    </location>
</feature>
<dbReference type="GO" id="GO:0001653">
    <property type="term" value="F:peptide receptor activity"/>
    <property type="evidence" value="ECO:0007669"/>
    <property type="project" value="UniProtKB-ARBA"/>
</dbReference>
<evidence type="ECO:0000256" key="3">
    <source>
        <dbReference type="ARBA" id="ARBA00022527"/>
    </source>
</evidence>
<accession>A0ABC9D0A7</accession>
<feature type="region of interest" description="Disordered" evidence="19">
    <location>
        <begin position="1097"/>
        <end position="1149"/>
    </location>
</feature>
<dbReference type="GO" id="GO:0051707">
    <property type="term" value="P:response to other organism"/>
    <property type="evidence" value="ECO:0007669"/>
    <property type="project" value="UniProtKB-ARBA"/>
</dbReference>
<dbReference type="SUPFAM" id="SSF56112">
    <property type="entry name" value="Protein kinase-like (PK-like)"/>
    <property type="match status" value="1"/>
</dbReference>
<evidence type="ECO:0000256" key="19">
    <source>
        <dbReference type="SAM" id="MobiDB-lite"/>
    </source>
</evidence>
<dbReference type="InterPro" id="IPR000719">
    <property type="entry name" value="Prot_kinase_dom"/>
</dbReference>
<dbReference type="InterPro" id="IPR011009">
    <property type="entry name" value="Kinase-like_dom_sf"/>
</dbReference>
<evidence type="ECO:0000256" key="6">
    <source>
        <dbReference type="ARBA" id="ARBA00022692"/>
    </source>
</evidence>
<evidence type="ECO:0000256" key="11">
    <source>
        <dbReference type="ARBA" id="ARBA00022840"/>
    </source>
</evidence>
<reference evidence="24" key="1">
    <citation type="submission" date="2024-06" db="EMBL/GenBank/DDBJ databases">
        <authorList>
            <person name="Ryan C."/>
        </authorList>
    </citation>
    <scope>NUCLEOTIDE SEQUENCE [LARGE SCALE GENOMIC DNA]</scope>
</reference>
<evidence type="ECO:0000256" key="4">
    <source>
        <dbReference type="ARBA" id="ARBA00022614"/>
    </source>
</evidence>
<keyword evidence="3" id="KW-0723">Serine/threonine-protein kinase</keyword>
<evidence type="ECO:0000256" key="2">
    <source>
        <dbReference type="ARBA" id="ARBA00012513"/>
    </source>
</evidence>
<feature type="transmembrane region" description="Helical" evidence="20">
    <location>
        <begin position="726"/>
        <end position="746"/>
    </location>
</feature>
<dbReference type="PRINTS" id="PR00019">
    <property type="entry name" value="LEURICHRPT"/>
</dbReference>
<evidence type="ECO:0000256" key="13">
    <source>
        <dbReference type="ARBA" id="ARBA00023136"/>
    </source>
</evidence>
<dbReference type="GO" id="GO:0005886">
    <property type="term" value="C:plasma membrane"/>
    <property type="evidence" value="ECO:0007669"/>
    <property type="project" value="UniProtKB-SubCell"/>
</dbReference>
<evidence type="ECO:0000313" key="23">
    <source>
        <dbReference type="EMBL" id="CAL5028844.1"/>
    </source>
</evidence>
<keyword evidence="9 18" id="KW-0547">Nucleotide-binding</keyword>
<dbReference type="PANTHER" id="PTHR48005:SF13">
    <property type="entry name" value="SERINE_THREONINE-PROTEIN KINASE DDB_G0278509-RELATED"/>
    <property type="match status" value="1"/>
</dbReference>
<dbReference type="FunFam" id="3.80.10.10:FF:000333">
    <property type="entry name" value="LRR receptor-like serine/threonine-protein kinase RCH1"/>
    <property type="match status" value="1"/>
</dbReference>
<dbReference type="FunFam" id="1.10.510.10:FF:000276">
    <property type="entry name" value="LRR receptor-like serine/threonine-protein kinase RCH1"/>
    <property type="match status" value="1"/>
</dbReference>